<keyword evidence="7" id="KW-0650">Protein phosphatase inhibitor</keyword>
<reference evidence="11" key="1">
    <citation type="submission" date="2020-03" db="EMBL/GenBank/DDBJ databases">
        <title>Melopsittacus undulatus (budgerigar) genome, bMelUnd1, maternal haplotype with Z.</title>
        <authorList>
            <person name="Gedman G."/>
            <person name="Mountcastle J."/>
            <person name="Haase B."/>
            <person name="Formenti G."/>
            <person name="Wright T."/>
            <person name="Apodaca J."/>
            <person name="Pelan S."/>
            <person name="Chow W."/>
            <person name="Rhie A."/>
            <person name="Howe K."/>
            <person name="Fedrigo O."/>
            <person name="Jarvis E.D."/>
        </authorList>
    </citation>
    <scope>NUCLEOTIDE SEQUENCE [LARGE SCALE GENOMIC DNA]</scope>
</reference>
<feature type="region of interest" description="Disordered" evidence="10">
    <location>
        <begin position="1"/>
        <end position="20"/>
    </location>
</feature>
<evidence type="ECO:0000256" key="10">
    <source>
        <dbReference type="SAM" id="MobiDB-lite"/>
    </source>
</evidence>
<name>A0A8V5H2S9_MELUD</name>
<keyword evidence="6" id="KW-0597">Phosphoprotein</keyword>
<evidence type="ECO:0000313" key="12">
    <source>
        <dbReference type="Proteomes" id="UP000694405"/>
    </source>
</evidence>
<dbReference type="Ensembl" id="ENSMUNT00000029829.1">
    <property type="protein sequence ID" value="ENSMUNP00000025582.1"/>
    <property type="gene ID" value="ENSMUNG00000021769.1"/>
</dbReference>
<evidence type="ECO:0000256" key="2">
    <source>
        <dbReference type="ARBA" id="ARBA00004496"/>
    </source>
</evidence>
<accession>A0A8V5H2S9</accession>
<dbReference type="PANTHER" id="PTHR15417">
    <property type="entry name" value="PROTEIN PHOSPHATASE INHIBITOR AND DOPAMINE- AND CAMP-REGULATED NEURONAL PHOSPHOPROTEIN"/>
    <property type="match status" value="1"/>
</dbReference>
<proteinExistence type="inferred from homology"/>
<evidence type="ECO:0000256" key="3">
    <source>
        <dbReference type="ARBA" id="ARBA00007775"/>
    </source>
</evidence>
<organism evidence="11 12">
    <name type="scientific">Melopsittacus undulatus</name>
    <name type="common">Budgerigar</name>
    <name type="synonym">Psittacus undulatus</name>
    <dbReference type="NCBI Taxonomy" id="13146"/>
    <lineage>
        <taxon>Eukaryota</taxon>
        <taxon>Metazoa</taxon>
        <taxon>Chordata</taxon>
        <taxon>Craniata</taxon>
        <taxon>Vertebrata</taxon>
        <taxon>Euteleostomi</taxon>
        <taxon>Archelosauria</taxon>
        <taxon>Archosauria</taxon>
        <taxon>Dinosauria</taxon>
        <taxon>Saurischia</taxon>
        <taxon>Theropoda</taxon>
        <taxon>Coelurosauria</taxon>
        <taxon>Aves</taxon>
        <taxon>Neognathae</taxon>
        <taxon>Neoaves</taxon>
        <taxon>Telluraves</taxon>
        <taxon>Australaves</taxon>
        <taxon>Psittaciformes</taxon>
        <taxon>Psittaculidae</taxon>
        <taxon>Melopsittacus</taxon>
    </lineage>
</organism>
<evidence type="ECO:0000256" key="7">
    <source>
        <dbReference type="ARBA" id="ARBA00023272"/>
    </source>
</evidence>
<dbReference type="Pfam" id="PF05395">
    <property type="entry name" value="DARPP-32"/>
    <property type="match status" value="1"/>
</dbReference>
<dbReference type="InterPro" id="IPR008466">
    <property type="entry name" value="PPP1R1A/B/C"/>
</dbReference>
<comment type="similarity">
    <text evidence="3">Belongs to the protein phosphatase inhibitor 1 family.</text>
</comment>
<dbReference type="GO" id="GO:0035556">
    <property type="term" value="P:intracellular signal transduction"/>
    <property type="evidence" value="ECO:0007669"/>
    <property type="project" value="TreeGrafter"/>
</dbReference>
<comment type="function">
    <text evidence="1">Inhibitor of protein-phosphatase 1.</text>
</comment>
<reference evidence="11" key="2">
    <citation type="submission" date="2025-08" db="UniProtKB">
        <authorList>
            <consortium name="Ensembl"/>
        </authorList>
    </citation>
    <scope>IDENTIFICATION</scope>
</reference>
<keyword evidence="12" id="KW-1185">Reference proteome</keyword>
<evidence type="ECO:0000256" key="6">
    <source>
        <dbReference type="ARBA" id="ARBA00022553"/>
    </source>
</evidence>
<feature type="region of interest" description="Disordered" evidence="10">
    <location>
        <begin position="91"/>
        <end position="139"/>
    </location>
</feature>
<keyword evidence="5" id="KW-0963">Cytoplasm</keyword>
<dbReference type="Proteomes" id="UP000694405">
    <property type="component" value="Chromosome 17"/>
</dbReference>
<reference evidence="11" key="3">
    <citation type="submission" date="2025-09" db="UniProtKB">
        <authorList>
            <consortium name="Ensembl"/>
        </authorList>
    </citation>
    <scope>IDENTIFICATION</scope>
</reference>
<sequence length="307" mass="32534">MDPKDRKKIQFSVPAPPSQLDPRAVEMIRRRRPTPAMLFQLSEHSSPGEQRPGMGHGTGMDVVSGDGPAWLCWLPSAPVPLTLLSPLLPLTQRTRHPGQPRSPSQGTGGLSRPRLAPRLSVPCPAPAPGAGTEGTGTQSTDRLWGLAAVKQPHDHHRDTRVAPIAGSSLLGRGCQSWVPIAGPPSQHLHPGAPITASPARGPHCGIQVTASPSWGPHCGIYITASPSWGPHCSISILGPITASPSWSPHQSISILGSPLWNPHHSISILGSPLQDPHHSISILGSPWRDPHYSTHLPMGCLAPLGPW</sequence>
<dbReference type="PANTHER" id="PTHR15417:SF2">
    <property type="entry name" value="PROTEIN PHOSPHATASE 1 REGULATORY SUBUNIT 1B"/>
    <property type="match status" value="1"/>
</dbReference>
<evidence type="ECO:0000256" key="5">
    <source>
        <dbReference type="ARBA" id="ARBA00022490"/>
    </source>
</evidence>
<protein>
    <recommendedName>
        <fullName evidence="4">Protein phosphatase 1 regulatory subunit 1B</fullName>
    </recommendedName>
    <alternativeName>
        <fullName evidence="8">DARPP-32</fullName>
    </alternativeName>
    <alternativeName>
        <fullName evidence="9">Dopamine- and cAMP-regulated neuronal phosphoprotein</fullName>
    </alternativeName>
</protein>
<dbReference type="GO" id="GO:0005737">
    <property type="term" value="C:cytoplasm"/>
    <property type="evidence" value="ECO:0007669"/>
    <property type="project" value="UniProtKB-SubCell"/>
</dbReference>
<dbReference type="AlphaFoldDB" id="A0A8V5H2S9"/>
<evidence type="ECO:0000313" key="11">
    <source>
        <dbReference type="Ensembl" id="ENSMUNP00000025582.1"/>
    </source>
</evidence>
<evidence type="ECO:0000256" key="9">
    <source>
        <dbReference type="ARBA" id="ARBA00030254"/>
    </source>
</evidence>
<dbReference type="GO" id="GO:0004864">
    <property type="term" value="F:protein phosphatase inhibitor activity"/>
    <property type="evidence" value="ECO:0007669"/>
    <property type="project" value="UniProtKB-KW"/>
</dbReference>
<evidence type="ECO:0000256" key="4">
    <source>
        <dbReference type="ARBA" id="ARBA00020090"/>
    </source>
</evidence>
<evidence type="ECO:0000256" key="8">
    <source>
        <dbReference type="ARBA" id="ARBA00029874"/>
    </source>
</evidence>
<evidence type="ECO:0000256" key="1">
    <source>
        <dbReference type="ARBA" id="ARBA00002900"/>
    </source>
</evidence>
<comment type="subcellular location">
    <subcellularLocation>
        <location evidence="2">Cytoplasm</location>
    </subcellularLocation>
</comment>